<feature type="compositionally biased region" description="Basic residues" evidence="1">
    <location>
        <begin position="92"/>
        <end position="108"/>
    </location>
</feature>
<feature type="compositionally biased region" description="Low complexity" evidence="1">
    <location>
        <begin position="111"/>
        <end position="120"/>
    </location>
</feature>
<feature type="compositionally biased region" description="Basic residues" evidence="1">
    <location>
        <begin position="136"/>
        <end position="145"/>
    </location>
</feature>
<organism evidence="2 3">
    <name type="scientific">Aspergillus rambellii</name>
    <dbReference type="NCBI Taxonomy" id="308745"/>
    <lineage>
        <taxon>Eukaryota</taxon>
        <taxon>Fungi</taxon>
        <taxon>Dikarya</taxon>
        <taxon>Ascomycota</taxon>
        <taxon>Pezizomycotina</taxon>
        <taxon>Eurotiomycetes</taxon>
        <taxon>Eurotiomycetidae</taxon>
        <taxon>Eurotiales</taxon>
        <taxon>Aspergillaceae</taxon>
        <taxon>Aspergillus</taxon>
        <taxon>Aspergillus subgen. Nidulantes</taxon>
    </lineage>
</organism>
<feature type="compositionally biased region" description="Low complexity" evidence="1">
    <location>
        <begin position="82"/>
        <end position="91"/>
    </location>
</feature>
<sequence>MSTTSGVKGKQNESLLGLSLSEARIILLGMLCTDSSGKVDFEKLAVKGSYKNASSSGSSYHQARRKFFNINGDPQSQGGGASTAAASPGTQKKAKSRTPKQSPVKRKREAAAAAAAAAPADSDNANPDGVVPSTPKPKRQCKTSPKKKEVAPKVEEENIYDTDVSFKGESDEADIESDAKIGGGGADPHLVNVRTGDDEPFLGERLDVEAEFMAMESTDEVPVKGEEGL</sequence>
<dbReference type="STRING" id="308745.A0A0F8UCJ4"/>
<feature type="region of interest" description="Disordered" evidence="1">
    <location>
        <begin position="50"/>
        <end position="199"/>
    </location>
</feature>
<evidence type="ECO:0000313" key="2">
    <source>
        <dbReference type="EMBL" id="KKK17454.1"/>
    </source>
</evidence>
<gene>
    <name evidence="2" type="ORF">ARAM_001063</name>
</gene>
<comment type="caution">
    <text evidence="2">The sequence shown here is derived from an EMBL/GenBank/DDBJ whole genome shotgun (WGS) entry which is preliminary data.</text>
</comment>
<proteinExistence type="predicted"/>
<dbReference type="EMBL" id="JZBS01002735">
    <property type="protein sequence ID" value="KKK17454.1"/>
    <property type="molecule type" value="Genomic_DNA"/>
</dbReference>
<accession>A0A0F8UCJ4</accession>
<evidence type="ECO:0008006" key="4">
    <source>
        <dbReference type="Google" id="ProtNLM"/>
    </source>
</evidence>
<feature type="compositionally biased region" description="Low complexity" evidence="1">
    <location>
        <begin position="50"/>
        <end position="60"/>
    </location>
</feature>
<reference evidence="2 3" key="1">
    <citation type="submission" date="2015-02" db="EMBL/GenBank/DDBJ databases">
        <title>Draft Genome Sequences of Two Closely-Related Aflatoxigenic Aspergillus Species Obtained from the Cote d'Ivoire.</title>
        <authorList>
            <person name="Moore G.G."/>
            <person name="Beltz S.B."/>
            <person name="Mack B.M."/>
        </authorList>
    </citation>
    <scope>NUCLEOTIDE SEQUENCE [LARGE SCALE GENOMIC DNA]</scope>
    <source>
        <strain evidence="2 3">SRRC1468</strain>
    </source>
</reference>
<feature type="compositionally biased region" description="Basic and acidic residues" evidence="1">
    <location>
        <begin position="146"/>
        <end position="156"/>
    </location>
</feature>
<evidence type="ECO:0000313" key="3">
    <source>
        <dbReference type="Proteomes" id="UP000034291"/>
    </source>
</evidence>
<protein>
    <recommendedName>
        <fullName evidence="4">Histone h1.3</fullName>
    </recommendedName>
</protein>
<keyword evidence="3" id="KW-1185">Reference proteome</keyword>
<dbReference type="Proteomes" id="UP000034291">
    <property type="component" value="Unassembled WGS sequence"/>
</dbReference>
<evidence type="ECO:0000256" key="1">
    <source>
        <dbReference type="SAM" id="MobiDB-lite"/>
    </source>
</evidence>
<dbReference type="OrthoDB" id="5403747at2759"/>
<dbReference type="AlphaFoldDB" id="A0A0F8UCJ4"/>
<name>A0A0F8UCJ4_9EURO</name>